<sequence length="303" mass="34511">MELSESNRELGWRNYFVVDPRLQNALHFRRLNIVPVSLRNDGIMKSMWFILGCVVAFNCFFVQFARAESPKPLTMCLDPGGMDSENRNVSTKSIFSGPRIDIVLEVFRQASIEVKLINDGPWKRCLHDVSLGYVDFAMGAYFDEERAKVFDFSDHYNTLTPSVFFLASKKLNITKVEDLEKLHGCGISGYSYSHYKIQPEKLDWTPDYGSVYRKLISGRCDFLLEELESVVDGENTKQFLHNPLIQHIPANWASAPSSYIITQKNGKSSAALKDFNRSLKIVIKSGRAAKLWKEGMGDLVYIP</sequence>
<keyword evidence="2" id="KW-0472">Membrane</keyword>
<dbReference type="OrthoDB" id="8779113at2"/>
<evidence type="ECO:0000313" key="5">
    <source>
        <dbReference type="Proteomes" id="UP000294829"/>
    </source>
</evidence>
<keyword evidence="1" id="KW-0732">Signal</keyword>
<feature type="transmembrane region" description="Helical" evidence="2">
    <location>
        <begin position="47"/>
        <end position="65"/>
    </location>
</feature>
<dbReference type="PANTHER" id="PTHR35936">
    <property type="entry name" value="MEMBRANE-BOUND LYTIC MUREIN TRANSGLYCOSYLASE F"/>
    <property type="match status" value="1"/>
</dbReference>
<comment type="caution">
    <text evidence="4">The sequence shown here is derived from an EMBL/GenBank/DDBJ whole genome shotgun (WGS) entry which is preliminary data.</text>
</comment>
<keyword evidence="5" id="KW-1185">Reference proteome</keyword>
<dbReference type="AlphaFoldDB" id="A0A4R5W3K2"/>
<dbReference type="EMBL" id="SMYL01000002">
    <property type="protein sequence ID" value="TDK67231.1"/>
    <property type="molecule type" value="Genomic_DNA"/>
</dbReference>
<protein>
    <submittedName>
        <fullName evidence="4">Transporter substrate-binding domain-containing protein</fullName>
    </submittedName>
</protein>
<dbReference type="Proteomes" id="UP000294829">
    <property type="component" value="Unassembled WGS sequence"/>
</dbReference>
<organism evidence="4 5">
    <name type="scientific">Sapientia aquatica</name>
    <dbReference type="NCBI Taxonomy" id="1549640"/>
    <lineage>
        <taxon>Bacteria</taxon>
        <taxon>Pseudomonadati</taxon>
        <taxon>Pseudomonadota</taxon>
        <taxon>Betaproteobacteria</taxon>
        <taxon>Burkholderiales</taxon>
        <taxon>Oxalobacteraceae</taxon>
        <taxon>Sapientia</taxon>
    </lineage>
</organism>
<evidence type="ECO:0000256" key="2">
    <source>
        <dbReference type="SAM" id="Phobius"/>
    </source>
</evidence>
<evidence type="ECO:0000256" key="1">
    <source>
        <dbReference type="ARBA" id="ARBA00022729"/>
    </source>
</evidence>
<feature type="domain" description="Solute-binding protein family 3/N-terminal" evidence="3">
    <location>
        <begin position="94"/>
        <end position="292"/>
    </location>
</feature>
<keyword evidence="2" id="KW-1133">Transmembrane helix</keyword>
<dbReference type="SUPFAM" id="SSF53850">
    <property type="entry name" value="Periplasmic binding protein-like II"/>
    <property type="match status" value="1"/>
</dbReference>
<evidence type="ECO:0000259" key="3">
    <source>
        <dbReference type="Pfam" id="PF00497"/>
    </source>
</evidence>
<dbReference type="PANTHER" id="PTHR35936:SF25">
    <property type="entry name" value="ABC TRANSPORTER SUBSTRATE-BINDING PROTEIN"/>
    <property type="match status" value="1"/>
</dbReference>
<keyword evidence="2" id="KW-0812">Transmembrane</keyword>
<evidence type="ECO:0000313" key="4">
    <source>
        <dbReference type="EMBL" id="TDK67231.1"/>
    </source>
</evidence>
<dbReference type="InterPro" id="IPR001638">
    <property type="entry name" value="Solute-binding_3/MltF_N"/>
</dbReference>
<accession>A0A4R5W3K2</accession>
<proteinExistence type="predicted"/>
<gene>
    <name evidence="4" type="ORF">E2I14_05570</name>
</gene>
<name>A0A4R5W3K2_9BURK</name>
<reference evidence="4 5" key="1">
    <citation type="submission" date="2019-03" db="EMBL/GenBank/DDBJ databases">
        <title>Sapientia aquatica gen. nov., sp. nov., isolated from a crater lake.</title>
        <authorList>
            <person name="Felfoldi T."/>
            <person name="Szabo A."/>
            <person name="Toth E."/>
            <person name="Schumann P."/>
            <person name="Keki Z."/>
            <person name="Marialigeti K."/>
            <person name="Mathe I."/>
        </authorList>
    </citation>
    <scope>NUCLEOTIDE SEQUENCE [LARGE SCALE GENOMIC DNA]</scope>
    <source>
        <strain evidence="4 5">SA-152</strain>
    </source>
</reference>
<dbReference type="Gene3D" id="3.40.190.10">
    <property type="entry name" value="Periplasmic binding protein-like II"/>
    <property type="match status" value="2"/>
</dbReference>
<dbReference type="Pfam" id="PF00497">
    <property type="entry name" value="SBP_bac_3"/>
    <property type="match status" value="1"/>
</dbReference>